<keyword evidence="2" id="KW-1185">Reference proteome</keyword>
<dbReference type="OrthoDB" id="3542212at2759"/>
<accession>A0A6A5TUP5</accession>
<dbReference type="AlphaFoldDB" id="A0A6A5TUP5"/>
<sequence length="153" mass="17024">MAERCASVPPAGPSSTRLHARAAVFCYYIWTRYELPIDLTCDARLEVTQLQSNGVAPDDPALLESLSIVRGIVKTQSDFYSCVEDPTNIFILGLWPSLEAHREFLASSRAGEVLESQEGMLEFRWSLHIELDAVAALPLEAPVIASTRRIIHR</sequence>
<dbReference type="EMBL" id="ML976994">
    <property type="protein sequence ID" value="KAF1955479.1"/>
    <property type="molecule type" value="Genomic_DNA"/>
</dbReference>
<reference evidence="1" key="1">
    <citation type="journal article" date="2020" name="Stud. Mycol.">
        <title>101 Dothideomycetes genomes: a test case for predicting lifestyles and emergence of pathogens.</title>
        <authorList>
            <person name="Haridas S."/>
            <person name="Albert R."/>
            <person name="Binder M."/>
            <person name="Bloem J."/>
            <person name="Labutti K."/>
            <person name="Salamov A."/>
            <person name="Andreopoulos B."/>
            <person name="Baker S."/>
            <person name="Barry K."/>
            <person name="Bills G."/>
            <person name="Bluhm B."/>
            <person name="Cannon C."/>
            <person name="Castanera R."/>
            <person name="Culley D."/>
            <person name="Daum C."/>
            <person name="Ezra D."/>
            <person name="Gonzalez J."/>
            <person name="Henrissat B."/>
            <person name="Kuo A."/>
            <person name="Liang C."/>
            <person name="Lipzen A."/>
            <person name="Lutzoni F."/>
            <person name="Magnuson J."/>
            <person name="Mondo S."/>
            <person name="Nolan M."/>
            <person name="Ohm R."/>
            <person name="Pangilinan J."/>
            <person name="Park H.-J."/>
            <person name="Ramirez L."/>
            <person name="Alfaro M."/>
            <person name="Sun H."/>
            <person name="Tritt A."/>
            <person name="Yoshinaga Y."/>
            <person name="Zwiers L.-H."/>
            <person name="Turgeon B."/>
            <person name="Goodwin S."/>
            <person name="Spatafora J."/>
            <person name="Crous P."/>
            <person name="Grigoriev I."/>
        </authorList>
    </citation>
    <scope>NUCLEOTIDE SEQUENCE</scope>
    <source>
        <strain evidence="1">CBS 675.92</strain>
    </source>
</reference>
<dbReference type="PANTHER" id="PTHR42052:SF1">
    <property type="entry name" value="ABM DOMAIN-CONTAINING PROTEIN"/>
    <property type="match status" value="1"/>
</dbReference>
<organism evidence="1 2">
    <name type="scientific">Byssothecium circinans</name>
    <dbReference type="NCBI Taxonomy" id="147558"/>
    <lineage>
        <taxon>Eukaryota</taxon>
        <taxon>Fungi</taxon>
        <taxon>Dikarya</taxon>
        <taxon>Ascomycota</taxon>
        <taxon>Pezizomycotina</taxon>
        <taxon>Dothideomycetes</taxon>
        <taxon>Pleosporomycetidae</taxon>
        <taxon>Pleosporales</taxon>
        <taxon>Massarineae</taxon>
        <taxon>Massarinaceae</taxon>
        <taxon>Byssothecium</taxon>
    </lineage>
</organism>
<dbReference type="PANTHER" id="PTHR42052">
    <property type="entry name" value="ABM DOMAIN-CONTAINING PROTEIN"/>
    <property type="match status" value="1"/>
</dbReference>
<evidence type="ECO:0000313" key="1">
    <source>
        <dbReference type="EMBL" id="KAF1955479.1"/>
    </source>
</evidence>
<gene>
    <name evidence="1" type="ORF">CC80DRAFT_505370</name>
</gene>
<dbReference type="Proteomes" id="UP000800035">
    <property type="component" value="Unassembled WGS sequence"/>
</dbReference>
<evidence type="ECO:0008006" key="3">
    <source>
        <dbReference type="Google" id="ProtNLM"/>
    </source>
</evidence>
<name>A0A6A5TUP5_9PLEO</name>
<evidence type="ECO:0000313" key="2">
    <source>
        <dbReference type="Proteomes" id="UP000800035"/>
    </source>
</evidence>
<proteinExistence type="predicted"/>
<protein>
    <recommendedName>
        <fullName evidence="3">ABM domain-containing protein</fullName>
    </recommendedName>
</protein>